<organism evidence="2 3">
    <name type="scientific">Caenimonas sedimenti</name>
    <dbReference type="NCBI Taxonomy" id="2596921"/>
    <lineage>
        <taxon>Bacteria</taxon>
        <taxon>Pseudomonadati</taxon>
        <taxon>Pseudomonadota</taxon>
        <taxon>Betaproteobacteria</taxon>
        <taxon>Burkholderiales</taxon>
        <taxon>Comamonadaceae</taxon>
        <taxon>Caenimonas</taxon>
    </lineage>
</organism>
<accession>A0A562ZN14</accession>
<reference evidence="2 3" key="1">
    <citation type="submission" date="2019-07" db="EMBL/GenBank/DDBJ databases">
        <title>Caenimonas sedimenti sp. nov., isolated from activated sludge.</title>
        <authorList>
            <person name="Xu J."/>
        </authorList>
    </citation>
    <scope>NUCLEOTIDE SEQUENCE [LARGE SCALE GENOMIC DNA]</scope>
    <source>
        <strain evidence="2 3">HX-9-20</strain>
    </source>
</reference>
<evidence type="ECO:0000259" key="1">
    <source>
        <dbReference type="Pfam" id="PF01841"/>
    </source>
</evidence>
<protein>
    <recommendedName>
        <fullName evidence="1">Transglutaminase-like domain-containing protein</fullName>
    </recommendedName>
</protein>
<proteinExistence type="predicted"/>
<dbReference type="Proteomes" id="UP000318199">
    <property type="component" value="Unassembled WGS sequence"/>
</dbReference>
<comment type="caution">
    <text evidence="2">The sequence shown here is derived from an EMBL/GenBank/DDBJ whole genome shotgun (WGS) entry which is preliminary data.</text>
</comment>
<dbReference type="EMBL" id="VOBQ01000013">
    <property type="protein sequence ID" value="TWO69982.1"/>
    <property type="molecule type" value="Genomic_DNA"/>
</dbReference>
<dbReference type="AlphaFoldDB" id="A0A562ZN14"/>
<keyword evidence="3" id="KW-1185">Reference proteome</keyword>
<evidence type="ECO:0000313" key="3">
    <source>
        <dbReference type="Proteomes" id="UP000318199"/>
    </source>
</evidence>
<name>A0A562ZN14_9BURK</name>
<dbReference type="InterPro" id="IPR038765">
    <property type="entry name" value="Papain-like_cys_pep_sf"/>
</dbReference>
<sequence>MIGERGERARILHTVSPERRAALGHARPRKVVPMSEIPASRPMPNEDDPGLWLGSSPLLDLADPKLRLRAQALTQLCKSERERALAVYRFVKRIPFSRPFKMRLHTAREVVQQDRADSADKAALLVALLRLAEIPARVRYLTLRSEMMRGLVDGPDSMRPVVEVFRERHWVGTDTYIFDASYTAAARTRLRAYGWERGYGMDADGDMLWDGTGSAYVGKSPPREDPMVLQDHGVFCDTLEFVSSPQYRAAHSRLGRAVQWNMLAAGMERAIRELREDPHGLGALHFSG</sequence>
<dbReference type="InterPro" id="IPR002931">
    <property type="entry name" value="Transglutaminase-like"/>
</dbReference>
<dbReference type="OrthoDB" id="8889343at2"/>
<dbReference type="Gene3D" id="3.10.620.30">
    <property type="match status" value="1"/>
</dbReference>
<feature type="domain" description="Transglutaminase-like" evidence="1">
    <location>
        <begin position="70"/>
        <end position="174"/>
    </location>
</feature>
<gene>
    <name evidence="2" type="ORF">FN976_16685</name>
</gene>
<dbReference type="SUPFAM" id="SSF54001">
    <property type="entry name" value="Cysteine proteinases"/>
    <property type="match status" value="1"/>
</dbReference>
<dbReference type="Pfam" id="PF01841">
    <property type="entry name" value="Transglut_core"/>
    <property type="match status" value="1"/>
</dbReference>
<evidence type="ECO:0000313" key="2">
    <source>
        <dbReference type="EMBL" id="TWO69982.1"/>
    </source>
</evidence>